<dbReference type="InterPro" id="IPR007967">
    <property type="entry name" value="GSKIP_dom"/>
</dbReference>
<feature type="domain" description="GSKIP" evidence="1">
    <location>
        <begin position="31"/>
        <end position="121"/>
    </location>
</feature>
<dbReference type="EMBL" id="DS547093">
    <property type="protein sequence ID" value="EDR13694.1"/>
    <property type="molecule type" value="Genomic_DNA"/>
</dbReference>
<dbReference type="Pfam" id="PF05303">
    <property type="entry name" value="GSKIP_dom"/>
    <property type="match status" value="1"/>
</dbReference>
<dbReference type="AlphaFoldDB" id="B0CV65"/>
<organism evidence="3">
    <name type="scientific">Laccaria bicolor (strain S238N-H82 / ATCC MYA-4686)</name>
    <name type="common">Bicoloured deceiver</name>
    <name type="synonym">Laccaria laccata var. bicolor</name>
    <dbReference type="NCBI Taxonomy" id="486041"/>
    <lineage>
        <taxon>Eukaryota</taxon>
        <taxon>Fungi</taxon>
        <taxon>Dikarya</taxon>
        <taxon>Basidiomycota</taxon>
        <taxon>Agaricomycotina</taxon>
        <taxon>Agaricomycetes</taxon>
        <taxon>Agaricomycetidae</taxon>
        <taxon>Agaricales</taxon>
        <taxon>Agaricineae</taxon>
        <taxon>Hydnangiaceae</taxon>
        <taxon>Laccaria</taxon>
    </lineage>
</organism>
<proteinExistence type="predicted"/>
<dbReference type="SUPFAM" id="SSF103107">
    <property type="entry name" value="Hypothetical protein c14orf129, hspc210"/>
    <property type="match status" value="1"/>
</dbReference>
<sequence length="122" mass="13691">MTFNYGFFAYGRILNPTSRQNMSHSTPSFCNAELERALKEQGFAVHSYAITSSSPRQASASVVLLEGRRLTITLTTQGYSIDNGKASSRNVYETLENLLQCVSPMYNQRRQEALFAALEKLQ</sequence>
<dbReference type="InParanoid" id="B0CV65"/>
<name>B0CV65_LACBS</name>
<evidence type="ECO:0000313" key="2">
    <source>
        <dbReference type="EMBL" id="EDR13694.1"/>
    </source>
</evidence>
<evidence type="ECO:0000259" key="1">
    <source>
        <dbReference type="Pfam" id="PF05303"/>
    </source>
</evidence>
<keyword evidence="3" id="KW-1185">Reference proteome</keyword>
<dbReference type="Proteomes" id="UP000001194">
    <property type="component" value="Unassembled WGS sequence"/>
</dbReference>
<dbReference type="HOGENOM" id="CLU_155989_0_0_1"/>
<protein>
    <submittedName>
        <fullName evidence="2">Predicted protein</fullName>
    </submittedName>
</protein>
<dbReference type="KEGG" id="lbc:LACBIDRAFT_292505"/>
<gene>
    <name evidence="2" type="ORF">LACBIDRAFT_292505</name>
</gene>
<reference evidence="2 3" key="1">
    <citation type="journal article" date="2008" name="Nature">
        <title>The genome of Laccaria bicolor provides insights into mycorrhizal symbiosis.</title>
        <authorList>
            <person name="Martin F."/>
            <person name="Aerts A."/>
            <person name="Ahren D."/>
            <person name="Brun A."/>
            <person name="Danchin E.G.J."/>
            <person name="Duchaussoy F."/>
            <person name="Gibon J."/>
            <person name="Kohler A."/>
            <person name="Lindquist E."/>
            <person name="Pereda V."/>
            <person name="Salamov A."/>
            <person name="Shapiro H.J."/>
            <person name="Wuyts J."/>
            <person name="Blaudez D."/>
            <person name="Buee M."/>
            <person name="Brokstein P."/>
            <person name="Canbaeck B."/>
            <person name="Cohen D."/>
            <person name="Courty P.E."/>
            <person name="Coutinho P.M."/>
            <person name="Delaruelle C."/>
            <person name="Detter J.C."/>
            <person name="Deveau A."/>
            <person name="DiFazio S."/>
            <person name="Duplessis S."/>
            <person name="Fraissinet-Tachet L."/>
            <person name="Lucic E."/>
            <person name="Frey-Klett P."/>
            <person name="Fourrey C."/>
            <person name="Feussner I."/>
            <person name="Gay G."/>
            <person name="Grimwood J."/>
            <person name="Hoegger P.J."/>
            <person name="Jain P."/>
            <person name="Kilaru S."/>
            <person name="Labbe J."/>
            <person name="Lin Y.C."/>
            <person name="Legue V."/>
            <person name="Le Tacon F."/>
            <person name="Marmeisse R."/>
            <person name="Melayah D."/>
            <person name="Montanini B."/>
            <person name="Muratet M."/>
            <person name="Nehls U."/>
            <person name="Niculita-Hirzel H."/>
            <person name="Oudot-Le Secq M.P."/>
            <person name="Peter M."/>
            <person name="Quesneville H."/>
            <person name="Rajashekar B."/>
            <person name="Reich M."/>
            <person name="Rouhier N."/>
            <person name="Schmutz J."/>
            <person name="Yin T."/>
            <person name="Chalot M."/>
            <person name="Henrissat B."/>
            <person name="Kuees U."/>
            <person name="Lucas S."/>
            <person name="Van de Peer Y."/>
            <person name="Podila G.K."/>
            <person name="Polle A."/>
            <person name="Pukkila P.J."/>
            <person name="Richardson P.M."/>
            <person name="Rouze P."/>
            <person name="Sanders I.R."/>
            <person name="Stajich J.E."/>
            <person name="Tunlid A."/>
            <person name="Tuskan G."/>
            <person name="Grigoriev I.V."/>
        </authorList>
    </citation>
    <scope>NUCLEOTIDE SEQUENCE [LARGE SCALE GENOMIC DNA]</scope>
    <source>
        <strain evidence="3">S238N-H82 / ATCC MYA-4686</strain>
    </source>
</reference>
<dbReference type="InterPro" id="IPR023231">
    <property type="entry name" value="GSKIP_dom_sf"/>
</dbReference>
<dbReference type="RefSeq" id="XP_001876192.1">
    <property type="nucleotide sequence ID" value="XM_001876157.1"/>
</dbReference>
<dbReference type="Gene3D" id="3.30.2280.10">
    <property type="entry name" value="Hypothetical protein (hspc210)"/>
    <property type="match status" value="1"/>
</dbReference>
<evidence type="ECO:0000313" key="3">
    <source>
        <dbReference type="Proteomes" id="UP000001194"/>
    </source>
</evidence>
<accession>B0CV65</accession>
<dbReference type="GeneID" id="6071386"/>
<dbReference type="OrthoDB" id="5804279at2759"/>